<reference evidence="2 3" key="1">
    <citation type="journal article" date="2012" name="BMC Genomics">
        <title>Comparative genomic analysis of human infective Trypanosoma cruzi lineages with the bat-restricted subspecies T. cruzi marinkellei.</title>
        <authorList>
            <person name="Franzen O."/>
            <person name="Talavera-Lopez C."/>
            <person name="Ochaya S."/>
            <person name="Butler C.E."/>
            <person name="Messenger L.A."/>
            <person name="Lewis M.D."/>
            <person name="Llewellyn M.S."/>
            <person name="Marinkelle C.J."/>
            <person name="Tyler K.M."/>
            <person name="Miles M.A."/>
            <person name="Andersson B."/>
        </authorList>
    </citation>
    <scope>NUCLEOTIDE SEQUENCE [LARGE SCALE GENOMIC DNA]</scope>
    <source>
        <strain evidence="2 3">B7</strain>
    </source>
</reference>
<sequence>MTDAPPPIHGNNTLVAVPLRRCGRRGTTVLGGGMDFVARRGDCGCFLRGPHSAVVAQWKQSLPIGSSPYMHAPCALCLTLCVVLGTCPVHGAFFVLFVDARAPYGPVSLLFVLFGFLRHTHRCEWNMHTDTHPHPGTSSVWLVLDVLCVVDLSDQSRWRRGSRVSPVMALVVLCGIVSFTTCSTPFLDC</sequence>
<feature type="transmembrane region" description="Helical" evidence="1">
    <location>
        <begin position="103"/>
        <end position="120"/>
    </location>
</feature>
<keyword evidence="1" id="KW-1133">Transmembrane helix</keyword>
<feature type="transmembrane region" description="Helical" evidence="1">
    <location>
        <begin position="167"/>
        <end position="187"/>
    </location>
</feature>
<evidence type="ECO:0000256" key="1">
    <source>
        <dbReference type="SAM" id="Phobius"/>
    </source>
</evidence>
<keyword evidence="1" id="KW-0812">Transmembrane</keyword>
<name>K2LZ48_TRYCR</name>
<dbReference type="AlphaFoldDB" id="K2LZ48"/>
<evidence type="ECO:0000313" key="3">
    <source>
        <dbReference type="Proteomes" id="UP000007350"/>
    </source>
</evidence>
<evidence type="ECO:0000313" key="2">
    <source>
        <dbReference type="EMBL" id="EKF27963.1"/>
    </source>
</evidence>
<comment type="caution">
    <text evidence="2">The sequence shown here is derived from an EMBL/GenBank/DDBJ whole genome shotgun (WGS) entry which is preliminary data.</text>
</comment>
<organism evidence="2 3">
    <name type="scientific">Trypanosoma cruzi marinkellei</name>
    <dbReference type="NCBI Taxonomy" id="85056"/>
    <lineage>
        <taxon>Eukaryota</taxon>
        <taxon>Discoba</taxon>
        <taxon>Euglenozoa</taxon>
        <taxon>Kinetoplastea</taxon>
        <taxon>Metakinetoplastina</taxon>
        <taxon>Trypanosomatida</taxon>
        <taxon>Trypanosomatidae</taxon>
        <taxon>Trypanosoma</taxon>
        <taxon>Schizotrypanum</taxon>
    </lineage>
</organism>
<feature type="non-terminal residue" evidence="2">
    <location>
        <position position="189"/>
    </location>
</feature>
<feature type="transmembrane region" description="Helical" evidence="1">
    <location>
        <begin position="75"/>
        <end position="97"/>
    </location>
</feature>
<gene>
    <name evidence="2" type="ORF">MOQ_008303</name>
</gene>
<accession>K2LZ48</accession>
<dbReference type="EMBL" id="AHKC01017052">
    <property type="protein sequence ID" value="EKF27963.1"/>
    <property type="molecule type" value="Genomic_DNA"/>
</dbReference>
<protein>
    <submittedName>
        <fullName evidence="2">Uncharacterized protein</fullName>
    </submittedName>
</protein>
<keyword evidence="3" id="KW-1185">Reference proteome</keyword>
<keyword evidence="1" id="KW-0472">Membrane</keyword>
<proteinExistence type="predicted"/>
<dbReference type="Proteomes" id="UP000007350">
    <property type="component" value="Unassembled WGS sequence"/>
</dbReference>